<evidence type="ECO:0000256" key="1">
    <source>
        <dbReference type="SAM" id="Phobius"/>
    </source>
</evidence>
<proteinExistence type="predicted"/>
<feature type="transmembrane region" description="Helical" evidence="1">
    <location>
        <begin position="57"/>
        <end position="78"/>
    </location>
</feature>
<sequence length="88" mass="9690">MVASLAVAWWGYGDLYYVGQLLPALMAVYLLSAWLVYLRRSTHLLARNRPLGGTGPVLVLLWSALQLALLSTALYYLLGVGAGFRFES</sequence>
<keyword evidence="1" id="KW-0812">Transmembrane</keyword>
<name>A0ABZ1BP12_9FIRM</name>
<evidence type="ECO:0000313" key="2">
    <source>
        <dbReference type="EMBL" id="WRP13852.1"/>
    </source>
</evidence>
<gene>
    <name evidence="2" type="ORF">VLY81_10450</name>
</gene>
<dbReference type="EMBL" id="CP141614">
    <property type="protein sequence ID" value="WRP13852.1"/>
    <property type="molecule type" value="Genomic_DNA"/>
</dbReference>
<feature type="transmembrane region" description="Helical" evidence="1">
    <location>
        <begin position="15"/>
        <end position="37"/>
    </location>
</feature>
<accession>A0ABZ1BP12</accession>
<reference evidence="3" key="1">
    <citation type="submission" date="2023-12" db="EMBL/GenBank/DDBJ databases">
        <title>Novel isolates from deep terrestrial aquifers shed light on the physiology and ecology of the class Limnochordia.</title>
        <authorList>
            <person name="Karnachuk O.V."/>
            <person name="Lukina A.P."/>
            <person name="Avakyan M.R."/>
            <person name="Kadnikov V."/>
            <person name="Begmatov S."/>
            <person name="Beletsky A.V."/>
            <person name="Mardanov A.V."/>
            <person name="Ravin N.V."/>
        </authorList>
    </citation>
    <scope>NUCLEOTIDE SEQUENCE [LARGE SCALE GENOMIC DNA]</scope>
    <source>
        <strain evidence="3">LN</strain>
    </source>
</reference>
<keyword evidence="3" id="KW-1185">Reference proteome</keyword>
<keyword evidence="1" id="KW-0472">Membrane</keyword>
<organism evidence="2 3">
    <name type="scientific">Geochorda subterranea</name>
    <dbReference type="NCBI Taxonomy" id="3109564"/>
    <lineage>
        <taxon>Bacteria</taxon>
        <taxon>Bacillati</taxon>
        <taxon>Bacillota</taxon>
        <taxon>Limnochordia</taxon>
        <taxon>Limnochordales</taxon>
        <taxon>Geochordaceae</taxon>
        <taxon>Geochorda</taxon>
    </lineage>
</organism>
<protein>
    <submittedName>
        <fullName evidence="2">Uncharacterized protein</fullName>
    </submittedName>
</protein>
<dbReference type="RefSeq" id="WP_324668109.1">
    <property type="nucleotide sequence ID" value="NZ_CP141614.1"/>
</dbReference>
<keyword evidence="1" id="KW-1133">Transmembrane helix</keyword>
<evidence type="ECO:0000313" key="3">
    <source>
        <dbReference type="Proteomes" id="UP001333102"/>
    </source>
</evidence>
<dbReference type="Proteomes" id="UP001333102">
    <property type="component" value="Chromosome"/>
</dbReference>